<dbReference type="NCBIfam" id="NF007214">
    <property type="entry name" value="PRK09636.1"/>
    <property type="match status" value="1"/>
</dbReference>
<sequence>MGEETDELTDVPALVHAERRRLLSLAYRMLGTTAEAEDAVQETYVRWYRMTEAERAAVGNPQGWLTRAASRICLDVLGSARHRRERYVGEWLPEPVPAQHFTGTAPVDPFERVSLDESVSTAVLVVMEAMTPAERVAFVLHDVFAYPFDEVAAVVGRSPAAVRQLASSARRRVREHGALDVDRGLDRGAHDEVVRAFAHAAGTGDLAALSALLDPSVTLRSDGGGVVSAARRPVLGVSNVARFVLGIAQKDPVLRLEAVRTGDGLAFRMVRGGEVRGVVNFKVVDGLVRDVWIQLNPAKLRVWTHEEGRA</sequence>
<protein>
    <submittedName>
        <fullName evidence="8">RNA polymerase sigma-70 factor (ECF subfamily)</fullName>
    </submittedName>
</protein>
<feature type="domain" description="RNA polymerase sigma factor 70 region 4 type 2" evidence="7">
    <location>
        <begin position="122"/>
        <end position="172"/>
    </location>
</feature>
<evidence type="ECO:0000259" key="6">
    <source>
        <dbReference type="Pfam" id="PF04542"/>
    </source>
</evidence>
<dbReference type="NCBIfam" id="TIGR02937">
    <property type="entry name" value="sigma70-ECF"/>
    <property type="match status" value="1"/>
</dbReference>
<keyword evidence="9" id="KW-1185">Reference proteome</keyword>
<dbReference type="InterPro" id="IPR013325">
    <property type="entry name" value="RNA_pol_sigma_r2"/>
</dbReference>
<reference evidence="8 9" key="1">
    <citation type="submission" date="2018-03" db="EMBL/GenBank/DDBJ databases">
        <title>Genomic Encyclopedia of Archaeal and Bacterial Type Strains, Phase II (KMG-II): from individual species to whole genera.</title>
        <authorList>
            <person name="Goeker M."/>
        </authorList>
    </citation>
    <scope>NUCLEOTIDE SEQUENCE [LARGE SCALE GENOMIC DNA]</scope>
    <source>
        <strain evidence="8 9">DSM 19711</strain>
    </source>
</reference>
<dbReference type="SUPFAM" id="SSF54427">
    <property type="entry name" value="NTF2-like"/>
    <property type="match status" value="1"/>
</dbReference>
<dbReference type="InterPro" id="IPR007627">
    <property type="entry name" value="RNA_pol_sigma70_r2"/>
</dbReference>
<keyword evidence="4" id="KW-0731">Sigma factor</keyword>
<evidence type="ECO:0000313" key="9">
    <source>
        <dbReference type="Proteomes" id="UP000238083"/>
    </source>
</evidence>
<keyword evidence="5" id="KW-0804">Transcription</keyword>
<dbReference type="Pfam" id="PF04542">
    <property type="entry name" value="Sigma70_r2"/>
    <property type="match status" value="1"/>
</dbReference>
<dbReference type="PANTHER" id="PTHR30173">
    <property type="entry name" value="SIGMA 19 FACTOR"/>
    <property type="match status" value="1"/>
</dbReference>
<evidence type="ECO:0000313" key="8">
    <source>
        <dbReference type="EMBL" id="PRY16601.1"/>
    </source>
</evidence>
<proteinExistence type="inferred from homology"/>
<evidence type="ECO:0000256" key="4">
    <source>
        <dbReference type="ARBA" id="ARBA00023082"/>
    </source>
</evidence>
<evidence type="ECO:0000256" key="5">
    <source>
        <dbReference type="ARBA" id="ARBA00023163"/>
    </source>
</evidence>
<dbReference type="SUPFAM" id="SSF88659">
    <property type="entry name" value="Sigma3 and sigma4 domains of RNA polymerase sigma factors"/>
    <property type="match status" value="1"/>
</dbReference>
<dbReference type="InterPro" id="IPR013249">
    <property type="entry name" value="RNA_pol_sigma70_r4_t2"/>
</dbReference>
<dbReference type="GO" id="GO:0006352">
    <property type="term" value="P:DNA-templated transcription initiation"/>
    <property type="evidence" value="ECO:0007669"/>
    <property type="project" value="InterPro"/>
</dbReference>
<dbReference type="AlphaFoldDB" id="A0A2T0R629"/>
<organism evidence="8 9">
    <name type="scientific">Kineococcus rhizosphaerae</name>
    <dbReference type="NCBI Taxonomy" id="559628"/>
    <lineage>
        <taxon>Bacteria</taxon>
        <taxon>Bacillati</taxon>
        <taxon>Actinomycetota</taxon>
        <taxon>Actinomycetes</taxon>
        <taxon>Kineosporiales</taxon>
        <taxon>Kineosporiaceae</taxon>
        <taxon>Kineococcus</taxon>
    </lineage>
</organism>
<gene>
    <name evidence="8" type="ORF">CLV37_10332</name>
</gene>
<comment type="similarity">
    <text evidence="1">Belongs to the sigma-70 factor family. ECF subfamily.</text>
</comment>
<dbReference type="InterPro" id="IPR014284">
    <property type="entry name" value="RNA_pol_sigma-70_dom"/>
</dbReference>
<keyword evidence="3" id="KW-0805">Transcription regulation</keyword>
<name>A0A2T0R629_9ACTN</name>
<dbReference type="InterPro" id="IPR052704">
    <property type="entry name" value="ECF_Sigma-70_Domain"/>
</dbReference>
<dbReference type="InterPro" id="IPR013324">
    <property type="entry name" value="RNA_pol_sigma_r3/r4-like"/>
</dbReference>
<dbReference type="Gene3D" id="3.10.450.50">
    <property type="match status" value="1"/>
</dbReference>
<dbReference type="InterPro" id="IPR036388">
    <property type="entry name" value="WH-like_DNA-bd_sf"/>
</dbReference>
<dbReference type="RefSeq" id="WP_245885303.1">
    <property type="nucleotide sequence ID" value="NZ_PVZF01000003.1"/>
</dbReference>
<dbReference type="SUPFAM" id="SSF88946">
    <property type="entry name" value="Sigma2 domain of RNA polymerase sigma factors"/>
    <property type="match status" value="1"/>
</dbReference>
<evidence type="ECO:0000259" key="7">
    <source>
        <dbReference type="Pfam" id="PF08281"/>
    </source>
</evidence>
<dbReference type="GO" id="GO:0016987">
    <property type="term" value="F:sigma factor activity"/>
    <property type="evidence" value="ECO:0007669"/>
    <property type="project" value="UniProtKB-KW"/>
</dbReference>
<comment type="caution">
    <text evidence="8">The sequence shown here is derived from an EMBL/GenBank/DDBJ whole genome shotgun (WGS) entry which is preliminary data.</text>
</comment>
<dbReference type="EMBL" id="PVZF01000003">
    <property type="protein sequence ID" value="PRY16601.1"/>
    <property type="molecule type" value="Genomic_DNA"/>
</dbReference>
<feature type="domain" description="RNA polymerase sigma-70 region 2" evidence="6">
    <location>
        <begin position="14"/>
        <end position="81"/>
    </location>
</feature>
<evidence type="ECO:0000256" key="1">
    <source>
        <dbReference type="ARBA" id="ARBA00010641"/>
    </source>
</evidence>
<dbReference type="Gene3D" id="1.10.10.10">
    <property type="entry name" value="Winged helix-like DNA-binding domain superfamily/Winged helix DNA-binding domain"/>
    <property type="match status" value="1"/>
</dbReference>
<dbReference type="PANTHER" id="PTHR30173:SF43">
    <property type="entry name" value="ECF RNA POLYMERASE SIGMA FACTOR SIGI-RELATED"/>
    <property type="match status" value="1"/>
</dbReference>
<accession>A0A2T0R629</accession>
<evidence type="ECO:0000256" key="3">
    <source>
        <dbReference type="ARBA" id="ARBA00023015"/>
    </source>
</evidence>
<dbReference type="Pfam" id="PF08281">
    <property type="entry name" value="Sigma70_r4_2"/>
    <property type="match status" value="1"/>
</dbReference>
<dbReference type="Proteomes" id="UP000238083">
    <property type="component" value="Unassembled WGS sequence"/>
</dbReference>
<comment type="subunit">
    <text evidence="2">Interacts transiently with the RNA polymerase catalytic core formed by RpoA, RpoB, RpoC and RpoZ (2 alpha, 1 beta, 1 beta' and 1 omega subunit) to form the RNA polymerase holoenzyme that can initiate transcription.</text>
</comment>
<dbReference type="InterPro" id="IPR032710">
    <property type="entry name" value="NTF2-like_dom_sf"/>
</dbReference>
<evidence type="ECO:0000256" key="2">
    <source>
        <dbReference type="ARBA" id="ARBA00011344"/>
    </source>
</evidence>
<dbReference type="Gene3D" id="1.10.1740.10">
    <property type="match status" value="1"/>
</dbReference>
<dbReference type="GO" id="GO:0003677">
    <property type="term" value="F:DNA binding"/>
    <property type="evidence" value="ECO:0007669"/>
    <property type="project" value="InterPro"/>
</dbReference>